<name>L7KJ31_9ACTN</name>
<dbReference type="CDD" id="cd06170">
    <property type="entry name" value="LuxR_C_like"/>
    <property type="match status" value="1"/>
</dbReference>
<evidence type="ECO:0000313" key="3">
    <source>
        <dbReference type="Proteomes" id="UP000010988"/>
    </source>
</evidence>
<dbReference type="InterPro" id="IPR016032">
    <property type="entry name" value="Sig_transdc_resp-reg_C-effctor"/>
</dbReference>
<dbReference type="PROSITE" id="PS50043">
    <property type="entry name" value="HTH_LUXR_2"/>
    <property type="match status" value="1"/>
</dbReference>
<dbReference type="Proteomes" id="UP000010988">
    <property type="component" value="Unassembled WGS sequence"/>
</dbReference>
<dbReference type="SMART" id="SM00421">
    <property type="entry name" value="HTH_LUXR"/>
    <property type="match status" value="1"/>
</dbReference>
<dbReference type="GO" id="GO:0006355">
    <property type="term" value="P:regulation of DNA-templated transcription"/>
    <property type="evidence" value="ECO:0007669"/>
    <property type="project" value="InterPro"/>
</dbReference>
<dbReference type="Pfam" id="PF00196">
    <property type="entry name" value="GerE"/>
    <property type="match status" value="1"/>
</dbReference>
<dbReference type="AlphaFoldDB" id="L7KJ31"/>
<organism evidence="2 3">
    <name type="scientific">Gordonia aichiensis NBRC 108223</name>
    <dbReference type="NCBI Taxonomy" id="1220583"/>
    <lineage>
        <taxon>Bacteria</taxon>
        <taxon>Bacillati</taxon>
        <taxon>Actinomycetota</taxon>
        <taxon>Actinomycetes</taxon>
        <taxon>Mycobacteriales</taxon>
        <taxon>Gordoniaceae</taxon>
        <taxon>Gordonia</taxon>
    </lineage>
</organism>
<dbReference type="InterPro" id="IPR041664">
    <property type="entry name" value="AAA_16"/>
</dbReference>
<dbReference type="EMBL" id="BANR01000004">
    <property type="protein sequence ID" value="GAC47728.1"/>
    <property type="molecule type" value="Genomic_DNA"/>
</dbReference>
<dbReference type="InterPro" id="IPR036388">
    <property type="entry name" value="WH-like_DNA-bd_sf"/>
</dbReference>
<proteinExistence type="predicted"/>
<dbReference type="OrthoDB" id="134933at2"/>
<protein>
    <submittedName>
        <fullName evidence="2">Putative LuxR family transcriptional regulator</fullName>
    </submittedName>
</protein>
<feature type="domain" description="HTH luxR-type" evidence="1">
    <location>
        <begin position="710"/>
        <end position="774"/>
    </location>
</feature>
<reference evidence="2 3" key="1">
    <citation type="submission" date="2012-12" db="EMBL/GenBank/DDBJ databases">
        <title>Whole genome shotgun sequence of Gordonia aichiensis NBRC 108223.</title>
        <authorList>
            <person name="Isaki-Nakamura S."/>
            <person name="Hosoyama A."/>
            <person name="Tsuchikane K."/>
            <person name="Ando Y."/>
            <person name="Baba S."/>
            <person name="Ohji S."/>
            <person name="Hamada M."/>
            <person name="Tamura T."/>
            <person name="Yamazoe A."/>
            <person name="Yamazaki S."/>
            <person name="Fujita N."/>
        </authorList>
    </citation>
    <scope>NUCLEOTIDE SEQUENCE [LARGE SCALE GENOMIC DNA]</scope>
    <source>
        <strain evidence="2 3">NBRC 108223</strain>
    </source>
</reference>
<dbReference type="STRING" id="1220583.GOACH_04_01240"/>
<gene>
    <name evidence="2" type="ORF">GOACH_04_01240</name>
</gene>
<dbReference type="eggNOG" id="COG2197">
    <property type="taxonomic scope" value="Bacteria"/>
</dbReference>
<dbReference type="Gene3D" id="3.40.50.300">
    <property type="entry name" value="P-loop containing nucleotide triphosphate hydrolases"/>
    <property type="match status" value="1"/>
</dbReference>
<dbReference type="Gene3D" id="1.10.10.10">
    <property type="entry name" value="Winged helix-like DNA-binding domain superfamily/Winged helix DNA-binding domain"/>
    <property type="match status" value="1"/>
</dbReference>
<evidence type="ECO:0000313" key="2">
    <source>
        <dbReference type="EMBL" id="GAC47728.1"/>
    </source>
</evidence>
<evidence type="ECO:0000259" key="1">
    <source>
        <dbReference type="PROSITE" id="PS50043"/>
    </source>
</evidence>
<dbReference type="InterPro" id="IPR027417">
    <property type="entry name" value="P-loop_NTPase"/>
</dbReference>
<dbReference type="Pfam" id="PF13191">
    <property type="entry name" value="AAA_16"/>
    <property type="match status" value="1"/>
</dbReference>
<dbReference type="RefSeq" id="WP_005171649.1">
    <property type="nucleotide sequence ID" value="NZ_BANR01000004.1"/>
</dbReference>
<accession>L7KJ31</accession>
<dbReference type="SUPFAM" id="SSF46894">
    <property type="entry name" value="C-terminal effector domain of the bipartite response regulators"/>
    <property type="match status" value="1"/>
</dbReference>
<comment type="caution">
    <text evidence="2">The sequence shown here is derived from an EMBL/GenBank/DDBJ whole genome shotgun (WGS) entry which is preliminary data.</text>
</comment>
<dbReference type="GO" id="GO:0003677">
    <property type="term" value="F:DNA binding"/>
    <property type="evidence" value="ECO:0007669"/>
    <property type="project" value="InterPro"/>
</dbReference>
<sequence>MESPGLIARAHLVDSLDAFLGSPDNHSAALVGDPGTGRTALLAAAEAMARTAGYRVVRLNVRDGSAGVLAALAAELGESTESATYEPSSEPAVDGDYADLRRTLLNLARRPRSGPLLIGLDDADQLDAHAAHTLSYVSRRLAGTRVKLITTCVPGIAGLPRHAVDVALLVSPLDASAADRLLRQRFPNLDDSERRDIVLRGDGRPRALVRAGYLAVASMAPRLPGTDDAGSEFDHDVADLLQRSAAQALRYGDSHSAAHTFRLSATHTADRSARARRLAAASALVSAVSADIPTASRLLDDALRVDASATHSLEAVVARSYLSSKAPESIREAQRTFTRAIRAQPSVHGDRILDDALWSHYQLCHLDDRPELWSEFTSLVAQHAETAPEWALIAAQTLSPDRASHEHLDPRLDRLIDTLQHTADAADVVRSAFVATSRSSSYWWRAALHRVWSDPRSSVTSSVCAAWMLGSHYLGAGRWDEAQQLLDGGIALCQKSGLQLYARAYLLRARKLLSAYRGELDSRVTSTITAPDWMANGVGVTRHRTHLEAVAALGAGNPRSALRIFRASTDGPAAVITRSDRAVIDLAEAASECESPSARRAVADALRTVGLGPDLRLAFLRTCAYAIVTDDVDAYRAAIHTPGADRWPFDLARVRLHHGRRLRMDGATRVAREELYQALSTFTVLGADHWSARTSGELRLLGETLRAMTSTRRTPQISATAQRIAEMAVSGMSNRAIASRLGIAPSTVGSHLSHVYRTVGVRSRTALRDSALFA</sequence>
<dbReference type="SUPFAM" id="SSF52540">
    <property type="entry name" value="P-loop containing nucleoside triphosphate hydrolases"/>
    <property type="match status" value="1"/>
</dbReference>
<dbReference type="InterPro" id="IPR000792">
    <property type="entry name" value="Tscrpt_reg_LuxR_C"/>
</dbReference>
<keyword evidence="3" id="KW-1185">Reference proteome</keyword>